<organism evidence="1 2">
    <name type="scientific">Xenorhabdus littoralis</name>
    <dbReference type="NCBI Taxonomy" id="2582835"/>
    <lineage>
        <taxon>Bacteria</taxon>
        <taxon>Pseudomonadati</taxon>
        <taxon>Pseudomonadota</taxon>
        <taxon>Gammaproteobacteria</taxon>
        <taxon>Enterobacterales</taxon>
        <taxon>Morganellaceae</taxon>
        <taxon>Xenorhabdus</taxon>
    </lineage>
</organism>
<dbReference type="Proteomes" id="UP001271640">
    <property type="component" value="Unassembled WGS sequence"/>
</dbReference>
<keyword evidence="2" id="KW-1185">Reference proteome</keyword>
<protein>
    <submittedName>
        <fullName evidence="1">Toxin</fullName>
    </submittedName>
</protein>
<dbReference type="EMBL" id="VCDP01000017">
    <property type="protein sequence ID" value="MDX7998676.1"/>
    <property type="molecule type" value="Genomic_DNA"/>
</dbReference>
<accession>A0ABU4SJ62</accession>
<proteinExistence type="predicted"/>
<sequence>MEAIFIELPPFERYRANYLSDNEFRAFQNMLLKNPLSGDVIQHTGGLRKVRFSEPQRGKGKRGGVRIIYYWWVDKTQFILFTIYNKGEMKDLSPNQSKILHNLLENMKKERDK</sequence>
<dbReference type="RefSeq" id="WP_319925416.1">
    <property type="nucleotide sequence ID" value="NZ_VCDP01000017.1"/>
</dbReference>
<name>A0ABU4SJ62_9GAMM</name>
<reference evidence="2" key="1">
    <citation type="journal article" date="2024" name="Toxins">
        <title>Genome Sequence Analysis of Native Xenorhabdus Strains Isolated from Entomopathogenic Nematodes in Argentina.</title>
        <authorList>
            <person name="Palma L."/>
            <person name="Frizzo L."/>
            <person name="Kaiser S."/>
            <person name="Berry C."/>
            <person name="Caballero P."/>
            <person name="Bode H.B."/>
            <person name="Del Valle E.E."/>
        </authorList>
    </citation>
    <scope>NUCLEOTIDE SEQUENCE [LARGE SCALE GENOMIC DNA]</scope>
    <source>
        <strain evidence="2">Reich</strain>
    </source>
</reference>
<gene>
    <name evidence="1" type="ORF">FE394_05595</name>
</gene>
<dbReference type="PIRSF" id="PIRSF039032">
    <property type="entry name" value="HigB-2"/>
    <property type="match status" value="1"/>
</dbReference>
<evidence type="ECO:0000313" key="2">
    <source>
        <dbReference type="Proteomes" id="UP001271640"/>
    </source>
</evidence>
<evidence type="ECO:0000313" key="1">
    <source>
        <dbReference type="EMBL" id="MDX7998676.1"/>
    </source>
</evidence>
<comment type="caution">
    <text evidence="1">The sequence shown here is derived from an EMBL/GenBank/DDBJ whole genome shotgun (WGS) entry which is preliminary data.</text>
</comment>
<dbReference type="InterPro" id="IPR009387">
    <property type="entry name" value="HigB-2"/>
</dbReference>